<evidence type="ECO:0000256" key="4">
    <source>
        <dbReference type="ARBA" id="ARBA00022692"/>
    </source>
</evidence>
<evidence type="ECO:0000256" key="7">
    <source>
        <dbReference type="ARBA" id="ARBA00023065"/>
    </source>
</evidence>
<dbReference type="GO" id="GO:0033179">
    <property type="term" value="C:proton-transporting V-type ATPase, V0 domain"/>
    <property type="evidence" value="ECO:0007669"/>
    <property type="project" value="InterPro"/>
</dbReference>
<dbReference type="GO" id="GO:0046961">
    <property type="term" value="F:proton-transporting ATPase activity, rotational mechanism"/>
    <property type="evidence" value="ECO:0007669"/>
    <property type="project" value="InterPro"/>
</dbReference>
<keyword evidence="3" id="KW-0813">Transport</keyword>
<keyword evidence="12" id="KW-1185">Reference proteome</keyword>
<evidence type="ECO:0000256" key="10">
    <source>
        <dbReference type="SAM" id="Phobius"/>
    </source>
</evidence>
<evidence type="ECO:0000313" key="12">
    <source>
        <dbReference type="Proteomes" id="UP000014978"/>
    </source>
</evidence>
<keyword evidence="5" id="KW-0375">Hydrogen ion transport</keyword>
<dbReference type="HOGENOM" id="CLU_2348064_0_0_1"/>
<sequence>MHFLLYILIAIITLILLITLSVYLIKKSKLEDKPVFIMAMIGALISAFIAWLVIFMAHVNPLLTPTKESEKGTETKEAEVKETGIKETNVQKEEIKQ</sequence>
<keyword evidence="6 10" id="KW-1133">Transmembrane helix</keyword>
<organism evidence="11 12">
    <name type="scientific">Spraguea lophii (strain 42_110)</name>
    <name type="common">Microsporidian parasite</name>
    <dbReference type="NCBI Taxonomy" id="1358809"/>
    <lineage>
        <taxon>Eukaryota</taxon>
        <taxon>Fungi</taxon>
        <taxon>Fungi incertae sedis</taxon>
        <taxon>Microsporidia</taxon>
        <taxon>Spragueidae</taxon>
        <taxon>Spraguea</taxon>
    </lineage>
</organism>
<feature type="region of interest" description="Disordered" evidence="9">
    <location>
        <begin position="66"/>
        <end position="97"/>
    </location>
</feature>
<proteinExistence type="inferred from homology"/>
<keyword evidence="7" id="KW-0406">Ion transport</keyword>
<evidence type="ECO:0000313" key="11">
    <source>
        <dbReference type="EMBL" id="EPR78860.1"/>
    </source>
</evidence>
<comment type="similarity">
    <text evidence="2">Belongs to the V-ATPase e1/e2 subunit family.</text>
</comment>
<keyword evidence="4 10" id="KW-0812">Transmembrane</keyword>
<accession>S7W7L5</accession>
<dbReference type="VEuPathDB" id="MicrosporidiaDB:SLOPH_2566"/>
<keyword evidence="8 10" id="KW-0472">Membrane</keyword>
<comment type="subcellular location">
    <subcellularLocation>
        <location evidence="1">Membrane</location>
        <topology evidence="1">Multi-pass membrane protein</topology>
    </subcellularLocation>
</comment>
<dbReference type="AlphaFoldDB" id="S7W7L5"/>
<dbReference type="EMBL" id="ATCN01000521">
    <property type="protein sequence ID" value="EPR78860.1"/>
    <property type="molecule type" value="Genomic_DNA"/>
</dbReference>
<dbReference type="Proteomes" id="UP000014978">
    <property type="component" value="Unassembled WGS sequence"/>
</dbReference>
<evidence type="ECO:0000256" key="9">
    <source>
        <dbReference type="SAM" id="MobiDB-lite"/>
    </source>
</evidence>
<feature type="transmembrane region" description="Helical" evidence="10">
    <location>
        <begin position="6"/>
        <end position="25"/>
    </location>
</feature>
<dbReference type="InterPro" id="IPR008389">
    <property type="entry name" value="ATPase_V0-cplx_e1/e2_su"/>
</dbReference>
<name>S7W7L5_SPRLO</name>
<protein>
    <recommendedName>
        <fullName evidence="13">ATP synthase subunit H</fullName>
    </recommendedName>
</protein>
<comment type="caution">
    <text evidence="11">The sequence shown here is derived from an EMBL/GenBank/DDBJ whole genome shotgun (WGS) entry which is preliminary data.</text>
</comment>
<dbReference type="Pfam" id="PF05493">
    <property type="entry name" value="ATP_synt_H"/>
    <property type="match status" value="1"/>
</dbReference>
<feature type="compositionally biased region" description="Basic and acidic residues" evidence="9">
    <location>
        <begin position="67"/>
        <end position="97"/>
    </location>
</feature>
<dbReference type="InParanoid" id="S7W7L5"/>
<feature type="transmembrane region" description="Helical" evidence="10">
    <location>
        <begin position="37"/>
        <end position="59"/>
    </location>
</feature>
<reference evidence="12" key="1">
    <citation type="journal article" date="2013" name="PLoS Genet.">
        <title>The genome of Spraguea lophii and the basis of host-microsporidian interactions.</title>
        <authorList>
            <person name="Campbell S.E."/>
            <person name="Williams T.A."/>
            <person name="Yousuf A."/>
            <person name="Soanes D.M."/>
            <person name="Paszkiewicz K.H."/>
            <person name="Williams B.A.P."/>
        </authorList>
    </citation>
    <scope>NUCLEOTIDE SEQUENCE [LARGE SCALE GENOMIC DNA]</scope>
    <source>
        <strain evidence="12">42_110</strain>
    </source>
</reference>
<evidence type="ECO:0000256" key="6">
    <source>
        <dbReference type="ARBA" id="ARBA00022989"/>
    </source>
</evidence>
<evidence type="ECO:0000256" key="8">
    <source>
        <dbReference type="ARBA" id="ARBA00023136"/>
    </source>
</evidence>
<evidence type="ECO:0000256" key="5">
    <source>
        <dbReference type="ARBA" id="ARBA00022781"/>
    </source>
</evidence>
<evidence type="ECO:0008006" key="13">
    <source>
        <dbReference type="Google" id="ProtNLM"/>
    </source>
</evidence>
<evidence type="ECO:0000256" key="3">
    <source>
        <dbReference type="ARBA" id="ARBA00022448"/>
    </source>
</evidence>
<evidence type="ECO:0000256" key="2">
    <source>
        <dbReference type="ARBA" id="ARBA00008328"/>
    </source>
</evidence>
<evidence type="ECO:0000256" key="1">
    <source>
        <dbReference type="ARBA" id="ARBA00004141"/>
    </source>
</evidence>
<gene>
    <name evidence="11" type="ORF">SLOPH_2566</name>
</gene>